<protein>
    <submittedName>
        <fullName evidence="3">Uncharacterized protein</fullName>
    </submittedName>
</protein>
<keyword evidence="4" id="KW-1185">Reference proteome</keyword>
<dbReference type="EMBL" id="CP040812">
    <property type="protein sequence ID" value="QCY70168.1"/>
    <property type="molecule type" value="Genomic_DNA"/>
</dbReference>
<feature type="repeat" description="TPR" evidence="1">
    <location>
        <begin position="238"/>
        <end position="271"/>
    </location>
</feature>
<keyword evidence="1" id="KW-0802">TPR repeat</keyword>
<feature type="region of interest" description="Disordered" evidence="2">
    <location>
        <begin position="128"/>
        <end position="170"/>
    </location>
</feature>
<dbReference type="OrthoDB" id="594666at2"/>
<dbReference type="RefSeq" id="WP_139066730.1">
    <property type="nucleotide sequence ID" value="NZ_CP040812.1"/>
</dbReference>
<evidence type="ECO:0000313" key="4">
    <source>
        <dbReference type="Proteomes" id="UP000309016"/>
    </source>
</evidence>
<name>A0A5B7X5Z6_9FLAO</name>
<feature type="compositionally biased region" description="Basic and acidic residues" evidence="2">
    <location>
        <begin position="146"/>
        <end position="161"/>
    </location>
</feature>
<dbReference type="Proteomes" id="UP000309016">
    <property type="component" value="Chromosome"/>
</dbReference>
<evidence type="ECO:0000256" key="1">
    <source>
        <dbReference type="PROSITE-ProRule" id="PRU00339"/>
    </source>
</evidence>
<proteinExistence type="predicted"/>
<dbReference type="PROSITE" id="PS50005">
    <property type="entry name" value="TPR"/>
    <property type="match status" value="1"/>
</dbReference>
<organism evidence="3 4">
    <name type="scientific">Antarcticibacterium flavum</name>
    <dbReference type="NCBI Taxonomy" id="2058175"/>
    <lineage>
        <taxon>Bacteria</taxon>
        <taxon>Pseudomonadati</taxon>
        <taxon>Bacteroidota</taxon>
        <taxon>Flavobacteriia</taxon>
        <taxon>Flavobacteriales</taxon>
        <taxon>Flavobacteriaceae</taxon>
        <taxon>Antarcticibacterium</taxon>
    </lineage>
</organism>
<evidence type="ECO:0000256" key="2">
    <source>
        <dbReference type="SAM" id="MobiDB-lite"/>
    </source>
</evidence>
<dbReference type="KEGG" id="afla:FHG64_12555"/>
<accession>A0A5B7X5Z6</accession>
<reference evidence="3 4" key="1">
    <citation type="submission" date="2019-06" db="EMBL/GenBank/DDBJ databases">
        <title>Complete genome sequence of Antarcticibacterium flavum KCTC 52984T from an Antarctic marine sediment.</title>
        <authorList>
            <person name="Lee Y.M."/>
            <person name="Shin S.C."/>
        </authorList>
    </citation>
    <scope>NUCLEOTIDE SEQUENCE [LARGE SCALE GENOMIC DNA]</scope>
    <source>
        <strain evidence="3 4">KCTC 52984</strain>
    </source>
</reference>
<evidence type="ECO:0000313" key="3">
    <source>
        <dbReference type="EMBL" id="QCY70168.1"/>
    </source>
</evidence>
<gene>
    <name evidence="3" type="ORF">FHG64_12555</name>
</gene>
<dbReference type="InterPro" id="IPR019734">
    <property type="entry name" value="TPR_rpt"/>
</dbReference>
<dbReference type="AlphaFoldDB" id="A0A5B7X5Z6"/>
<sequence length="293" mass="33573">MNQEELIQILENPAAVTSQQTGELEKILEKHPYFQAARAVFLKGLYAEKSFSYNHELKKTAAYTTDRSVLFDFITSEAFNQDRIARQIKLQEEQLRNITVFEAQEVFGHKSIAIDEAIKMKKTESDRVLDPNLFERPAPTPSPQPIEDRLSPEHSQAKESPEPGSPLEFDASEAHSFSEWLRLTRAKPVEREDEETNKSRERKFELIDDFISKSPRITPTKPAATTNLAKDSITPPEALMTETLARVYMEQKNYKKAIQAYKILILKNPEKSGFFADQIRAIKKLQDNNTGKE</sequence>